<dbReference type="InterPro" id="IPR039445">
    <property type="entry name" value="DauR-like_HTH"/>
</dbReference>
<sequence>MSRKCGMLHAHSAFQKGYVMTRANTSTNGSNHSVKQAKQAPKTGARRANRKISLGPLAPYCAVADGIAMLFPPYTEVVLHNLATQTVVYVANNQSRRELGDDSALDDIEFDDRETVIGPYEKLGWDGRKVRSTSVVVRTEAGEPIGVMCINFHLAALEQAKQALELLVSSTVLQPQPEKLFHDDWQDRVNVFLNHWLQERKLTLSMLTREHKRALVEALHEEGAFKGKSAANYVAKLLSMGRATVFNHLKDLRGNG</sequence>
<dbReference type="InterPro" id="IPR039446">
    <property type="entry name" value="DauR-like"/>
</dbReference>
<feature type="domain" description="YheO-like" evidence="2">
    <location>
        <begin position="57"/>
        <end position="162"/>
    </location>
</feature>
<evidence type="ECO:0000259" key="2">
    <source>
        <dbReference type="Pfam" id="PF08348"/>
    </source>
</evidence>
<keyword evidence="4" id="KW-0238">DNA-binding</keyword>
<dbReference type="Pfam" id="PF08348">
    <property type="entry name" value="PAS_6"/>
    <property type="match status" value="1"/>
</dbReference>
<accession>A0A1H1I5C2</accession>
<dbReference type="EMBL" id="FNKP01000002">
    <property type="protein sequence ID" value="SDR32568.1"/>
    <property type="molecule type" value="Genomic_DNA"/>
</dbReference>
<evidence type="ECO:0000259" key="3">
    <source>
        <dbReference type="Pfam" id="PF13309"/>
    </source>
</evidence>
<feature type="domain" description="Transcriptional regulator DauR-like HTH" evidence="3">
    <location>
        <begin position="190"/>
        <end position="250"/>
    </location>
</feature>
<keyword evidence="5" id="KW-1185">Reference proteome</keyword>
<dbReference type="Pfam" id="PF13309">
    <property type="entry name" value="HTH_22"/>
    <property type="match status" value="1"/>
</dbReference>
<gene>
    <name evidence="4" type="ORF">SAMN05443245_4651</name>
</gene>
<feature type="region of interest" description="Disordered" evidence="1">
    <location>
        <begin position="25"/>
        <end position="48"/>
    </location>
</feature>
<organism evidence="4 5">
    <name type="scientific">Paraburkholderia fungorum</name>
    <dbReference type="NCBI Taxonomy" id="134537"/>
    <lineage>
        <taxon>Bacteria</taxon>
        <taxon>Pseudomonadati</taxon>
        <taxon>Pseudomonadota</taxon>
        <taxon>Betaproteobacteria</taxon>
        <taxon>Burkholderiales</taxon>
        <taxon>Burkholderiaceae</taxon>
        <taxon>Paraburkholderia</taxon>
    </lineage>
</organism>
<dbReference type="GO" id="GO:0003677">
    <property type="term" value="F:DNA binding"/>
    <property type="evidence" value="ECO:0007669"/>
    <property type="project" value="UniProtKB-KW"/>
</dbReference>
<protein>
    <submittedName>
        <fullName evidence="4">Predicted transcriptional regulator YheO, contains PAS and DNA-binding HTH domains</fullName>
    </submittedName>
</protein>
<reference evidence="5" key="1">
    <citation type="submission" date="2016-10" db="EMBL/GenBank/DDBJ databases">
        <authorList>
            <person name="Varghese N."/>
        </authorList>
    </citation>
    <scope>NUCLEOTIDE SEQUENCE [LARGE SCALE GENOMIC DNA]</scope>
    <source>
        <strain evidence="5">GAS106B</strain>
    </source>
</reference>
<proteinExistence type="predicted"/>
<dbReference type="Proteomes" id="UP000183487">
    <property type="component" value="Unassembled WGS sequence"/>
</dbReference>
<dbReference type="PANTHER" id="PTHR35568">
    <property type="entry name" value="TRANSCRIPTIONAL REGULATOR DAUR"/>
    <property type="match status" value="1"/>
</dbReference>
<dbReference type="AlphaFoldDB" id="A0A1H1I5C2"/>
<feature type="compositionally biased region" description="Polar residues" evidence="1">
    <location>
        <begin position="25"/>
        <end position="36"/>
    </location>
</feature>
<name>A0A1H1I5C2_9BURK</name>
<evidence type="ECO:0000313" key="4">
    <source>
        <dbReference type="EMBL" id="SDR32568.1"/>
    </source>
</evidence>
<dbReference type="PANTHER" id="PTHR35568:SF1">
    <property type="entry name" value="TRANSCRIPTIONAL REGULATOR DAUR"/>
    <property type="match status" value="1"/>
</dbReference>
<evidence type="ECO:0000313" key="5">
    <source>
        <dbReference type="Proteomes" id="UP000183487"/>
    </source>
</evidence>
<dbReference type="InterPro" id="IPR013559">
    <property type="entry name" value="YheO"/>
</dbReference>
<evidence type="ECO:0000256" key="1">
    <source>
        <dbReference type="SAM" id="MobiDB-lite"/>
    </source>
</evidence>